<accession>A0ABS8VHQ3</accession>
<evidence type="ECO:0000313" key="2">
    <source>
        <dbReference type="Proteomes" id="UP000823775"/>
    </source>
</evidence>
<gene>
    <name evidence="1" type="ORF">HAX54_036204</name>
</gene>
<proteinExistence type="predicted"/>
<comment type="caution">
    <text evidence="1">The sequence shown here is derived from an EMBL/GenBank/DDBJ whole genome shotgun (WGS) entry which is preliminary data.</text>
</comment>
<organism evidence="1 2">
    <name type="scientific">Datura stramonium</name>
    <name type="common">Jimsonweed</name>
    <name type="synonym">Common thornapple</name>
    <dbReference type="NCBI Taxonomy" id="4076"/>
    <lineage>
        <taxon>Eukaryota</taxon>
        <taxon>Viridiplantae</taxon>
        <taxon>Streptophyta</taxon>
        <taxon>Embryophyta</taxon>
        <taxon>Tracheophyta</taxon>
        <taxon>Spermatophyta</taxon>
        <taxon>Magnoliopsida</taxon>
        <taxon>eudicotyledons</taxon>
        <taxon>Gunneridae</taxon>
        <taxon>Pentapetalae</taxon>
        <taxon>asterids</taxon>
        <taxon>lamiids</taxon>
        <taxon>Solanales</taxon>
        <taxon>Solanaceae</taxon>
        <taxon>Solanoideae</taxon>
        <taxon>Datureae</taxon>
        <taxon>Datura</taxon>
    </lineage>
</organism>
<reference evidence="1 2" key="1">
    <citation type="journal article" date="2021" name="BMC Genomics">
        <title>Datura genome reveals duplications of psychoactive alkaloid biosynthetic genes and high mutation rate following tissue culture.</title>
        <authorList>
            <person name="Rajewski A."/>
            <person name="Carter-House D."/>
            <person name="Stajich J."/>
            <person name="Litt A."/>
        </authorList>
    </citation>
    <scope>NUCLEOTIDE SEQUENCE [LARGE SCALE GENOMIC DNA]</scope>
    <source>
        <strain evidence="1">AR-01</strain>
    </source>
</reference>
<protein>
    <submittedName>
        <fullName evidence="1">Uncharacterized protein</fullName>
    </submittedName>
</protein>
<sequence>MRKRVVSPRCKGKKNVIASKDVALAPEMTIVAVVNTTTTVPASSSTAPKGPHHQPHLISFLITRPSYYIIRVYMYMFYKWSEPRSKEASTALQKLLLMEHVKPWVT</sequence>
<dbReference type="Proteomes" id="UP000823775">
    <property type="component" value="Unassembled WGS sequence"/>
</dbReference>
<name>A0ABS8VHQ3_DATST</name>
<dbReference type="EMBL" id="JACEIK010004781">
    <property type="protein sequence ID" value="MCD9646397.1"/>
    <property type="molecule type" value="Genomic_DNA"/>
</dbReference>
<keyword evidence="2" id="KW-1185">Reference proteome</keyword>
<evidence type="ECO:0000313" key="1">
    <source>
        <dbReference type="EMBL" id="MCD9646397.1"/>
    </source>
</evidence>